<proteinExistence type="predicted"/>
<dbReference type="AlphaFoldDB" id="A0AAF0YEN9"/>
<dbReference type="SUPFAM" id="SSF51905">
    <property type="entry name" value="FAD/NAD(P)-binding domain"/>
    <property type="match status" value="1"/>
</dbReference>
<evidence type="ECO:0000256" key="1">
    <source>
        <dbReference type="ARBA" id="ARBA00001974"/>
    </source>
</evidence>
<dbReference type="GO" id="GO:0016709">
    <property type="term" value="F:oxidoreductase activity, acting on paired donors, with incorporation or reduction of molecular oxygen, NAD(P)H as one donor, and incorporation of one atom of oxygen"/>
    <property type="evidence" value="ECO:0007669"/>
    <property type="project" value="UniProtKB-ARBA"/>
</dbReference>
<evidence type="ECO:0000259" key="5">
    <source>
        <dbReference type="Pfam" id="PF01494"/>
    </source>
</evidence>
<protein>
    <submittedName>
        <fullName evidence="6">4-methyl-5-nitrocatechol 5-monooxygenase</fullName>
    </submittedName>
</protein>
<dbReference type="Gene3D" id="3.40.30.120">
    <property type="match status" value="1"/>
</dbReference>
<dbReference type="Pfam" id="PF21274">
    <property type="entry name" value="Rng_hyd_C"/>
    <property type="match status" value="1"/>
</dbReference>
<keyword evidence="3" id="KW-0274">FAD</keyword>
<feature type="domain" description="FAD-binding" evidence="5">
    <location>
        <begin position="12"/>
        <end position="370"/>
    </location>
</feature>
<organism evidence="6 7">
    <name type="scientific">Vanrija pseudolonga</name>
    <dbReference type="NCBI Taxonomy" id="143232"/>
    <lineage>
        <taxon>Eukaryota</taxon>
        <taxon>Fungi</taxon>
        <taxon>Dikarya</taxon>
        <taxon>Basidiomycota</taxon>
        <taxon>Agaricomycotina</taxon>
        <taxon>Tremellomycetes</taxon>
        <taxon>Trichosporonales</taxon>
        <taxon>Trichosporonaceae</taxon>
        <taxon>Vanrija</taxon>
    </lineage>
</organism>
<gene>
    <name evidence="6" type="primary">dntB</name>
    <name evidence="6" type="ORF">LOC62_04G006626</name>
</gene>
<sequence length="550" mass="59060">MTIDTAIPPATATVLIIGAGPVGLSLAVQLRLLDVDTVVIEKDLEVRDGHPKGRSTDLRTVEHYRQWGVIESVRQQAWTTADPKHQVVITESLLTPPIGSFTMRVGRDEAEVVELAAETSLSIPQPRLQRILEARALELGAKVYRGWRAGNFVQDDSVATAVVVRDADGAFQSISAQYIVGADGPGSRVRKAVGIAVNGEGPLGRTFSYVVKSDGHRIRDILNSSPVYDALGMLVVINQEASGIVSTPNDDDWGYGVFIPGADAPALSDDVAKLKAQALLGGPGAVDFDIVSRADYRLITRIADAYRNGRFFVAGDAAHICPPTGGHNMNVGIDDAVNLAWKLAAVVQGWGSDALLDTYEAERRPVGLSVSAESLDNSLSMRRALERIKDTYADLSASERADIAWQATFKQWNTKGITLDIRYDSTAIGSRDGLPTPPVWHPSQYWNVAYPGHRAPHLVLTDGQPLIDHLGKHFTVIQVSSEAQAGDQASKLVAAGEAAGIDVKVVTIDSALAGSKFPQSLTLVRPDRFVSWVGEEVDDAEAVLARSTGR</sequence>
<dbReference type="InterPro" id="IPR050641">
    <property type="entry name" value="RIFMO-like"/>
</dbReference>
<dbReference type="GO" id="GO:0071949">
    <property type="term" value="F:FAD binding"/>
    <property type="evidence" value="ECO:0007669"/>
    <property type="project" value="InterPro"/>
</dbReference>
<keyword evidence="2" id="KW-0285">Flavoprotein</keyword>
<dbReference type="Proteomes" id="UP000827549">
    <property type="component" value="Chromosome 4"/>
</dbReference>
<dbReference type="Pfam" id="PF01494">
    <property type="entry name" value="FAD_binding_3"/>
    <property type="match status" value="1"/>
</dbReference>
<evidence type="ECO:0000256" key="2">
    <source>
        <dbReference type="ARBA" id="ARBA00022630"/>
    </source>
</evidence>
<evidence type="ECO:0000256" key="4">
    <source>
        <dbReference type="ARBA" id="ARBA00023002"/>
    </source>
</evidence>
<dbReference type="Gene3D" id="3.50.50.60">
    <property type="entry name" value="FAD/NAD(P)-binding domain"/>
    <property type="match status" value="1"/>
</dbReference>
<dbReference type="Gene3D" id="3.30.9.10">
    <property type="entry name" value="D-Amino Acid Oxidase, subunit A, domain 2"/>
    <property type="match status" value="1"/>
</dbReference>
<comment type="cofactor">
    <cofactor evidence="1">
        <name>FAD</name>
        <dbReference type="ChEBI" id="CHEBI:57692"/>
    </cofactor>
</comment>
<dbReference type="PANTHER" id="PTHR43004">
    <property type="entry name" value="TRK SYSTEM POTASSIUM UPTAKE PROTEIN"/>
    <property type="match status" value="1"/>
</dbReference>
<dbReference type="PANTHER" id="PTHR43004:SF19">
    <property type="entry name" value="BINDING MONOOXYGENASE, PUTATIVE (JCVI)-RELATED"/>
    <property type="match status" value="1"/>
</dbReference>
<dbReference type="GeneID" id="87809848"/>
<evidence type="ECO:0000313" key="6">
    <source>
        <dbReference type="EMBL" id="WOO83146.1"/>
    </source>
</evidence>
<dbReference type="EMBL" id="CP086717">
    <property type="protein sequence ID" value="WOO83146.1"/>
    <property type="molecule type" value="Genomic_DNA"/>
</dbReference>
<keyword evidence="7" id="KW-1185">Reference proteome</keyword>
<keyword evidence="4" id="KW-0560">Oxidoreductase</keyword>
<name>A0AAF0YEN9_9TREE</name>
<dbReference type="InterPro" id="IPR036188">
    <property type="entry name" value="FAD/NAD-bd_sf"/>
</dbReference>
<dbReference type="RefSeq" id="XP_062629178.1">
    <property type="nucleotide sequence ID" value="XM_062773194.1"/>
</dbReference>
<evidence type="ECO:0000313" key="7">
    <source>
        <dbReference type="Proteomes" id="UP000827549"/>
    </source>
</evidence>
<dbReference type="InterPro" id="IPR002938">
    <property type="entry name" value="FAD-bd"/>
</dbReference>
<reference evidence="6" key="1">
    <citation type="submission" date="2023-10" db="EMBL/GenBank/DDBJ databases">
        <authorList>
            <person name="Noh H."/>
        </authorList>
    </citation>
    <scope>NUCLEOTIDE SEQUENCE</scope>
    <source>
        <strain evidence="6">DUCC4014</strain>
    </source>
</reference>
<accession>A0AAF0YEN9</accession>
<evidence type="ECO:0000256" key="3">
    <source>
        <dbReference type="ARBA" id="ARBA00022827"/>
    </source>
</evidence>
<dbReference type="PRINTS" id="PR00420">
    <property type="entry name" value="RNGMNOXGNASE"/>
</dbReference>